<reference evidence="1 2" key="1">
    <citation type="submission" date="2019-11" db="EMBL/GenBank/DDBJ databases">
        <title>Comparative genomics of hydrocarbon-degrading Desulfosarcina strains.</title>
        <authorList>
            <person name="Watanabe M."/>
            <person name="Kojima H."/>
            <person name="Fukui M."/>
        </authorList>
    </citation>
    <scope>NUCLEOTIDE SEQUENCE [LARGE SCALE GENOMIC DNA]</scope>
    <source>
        <strain evidence="1 2">PL12</strain>
    </source>
</reference>
<dbReference type="Proteomes" id="UP000427906">
    <property type="component" value="Chromosome"/>
</dbReference>
<gene>
    <name evidence="1" type="ORF">DSCA_14390</name>
</gene>
<dbReference type="AlphaFoldDB" id="A0A5K7YI09"/>
<dbReference type="KEGG" id="dalk:DSCA_14390"/>
<evidence type="ECO:0000313" key="1">
    <source>
        <dbReference type="EMBL" id="BBO67509.1"/>
    </source>
</evidence>
<accession>A0A5K7YI09</accession>
<evidence type="ECO:0008006" key="3">
    <source>
        <dbReference type="Google" id="ProtNLM"/>
    </source>
</evidence>
<sequence>MLNFSDQGLCFVSHHPLKPGTTIIVRASGEICPSVSADNGCYLRTMGFVTIKWCKENHRQGRPIHEMGAAYLLSY</sequence>
<dbReference type="EMBL" id="AP021874">
    <property type="protein sequence ID" value="BBO67509.1"/>
    <property type="molecule type" value="Genomic_DNA"/>
</dbReference>
<proteinExistence type="predicted"/>
<protein>
    <recommendedName>
        <fullName evidence="3">PilZ domain-containing protein</fullName>
    </recommendedName>
</protein>
<name>A0A5K7YI09_9BACT</name>
<keyword evidence="2" id="KW-1185">Reference proteome</keyword>
<evidence type="ECO:0000313" key="2">
    <source>
        <dbReference type="Proteomes" id="UP000427906"/>
    </source>
</evidence>
<organism evidence="1 2">
    <name type="scientific">Desulfosarcina alkanivorans</name>
    <dbReference type="NCBI Taxonomy" id="571177"/>
    <lineage>
        <taxon>Bacteria</taxon>
        <taxon>Pseudomonadati</taxon>
        <taxon>Thermodesulfobacteriota</taxon>
        <taxon>Desulfobacteria</taxon>
        <taxon>Desulfobacterales</taxon>
        <taxon>Desulfosarcinaceae</taxon>
        <taxon>Desulfosarcina</taxon>
    </lineage>
</organism>